<dbReference type="GO" id="GO:0009279">
    <property type="term" value="C:cell outer membrane"/>
    <property type="evidence" value="ECO:0007669"/>
    <property type="project" value="UniProtKB-SubCell"/>
</dbReference>
<dbReference type="Proteomes" id="UP000323522">
    <property type="component" value="Chromosome"/>
</dbReference>
<feature type="chain" id="PRO_5044618828" evidence="7">
    <location>
        <begin position="24"/>
        <end position="459"/>
    </location>
</feature>
<feature type="region of interest" description="Disordered" evidence="6">
    <location>
        <begin position="95"/>
        <end position="115"/>
    </location>
</feature>
<dbReference type="EMBL" id="JBEPLS010000014">
    <property type="protein sequence ID" value="MET3605276.1"/>
    <property type="molecule type" value="Genomic_DNA"/>
</dbReference>
<gene>
    <name evidence="8" type="ORF">ABIC99_003103</name>
    <name evidence="9" type="ORF">EWH46_12035</name>
</gene>
<dbReference type="Gene3D" id="1.20.1600.10">
    <property type="entry name" value="Outer membrane efflux proteins (OEP)"/>
    <property type="match status" value="1"/>
</dbReference>
<dbReference type="AlphaFoldDB" id="A0A5C1Q2Z2"/>
<dbReference type="PANTHER" id="PTHR30026">
    <property type="entry name" value="OUTER MEMBRANE PROTEIN TOLC"/>
    <property type="match status" value="1"/>
</dbReference>
<reference evidence="9 10" key="1">
    <citation type="submission" date="2019-02" db="EMBL/GenBank/DDBJ databases">
        <title>Complete Genome Sequence and Methylome Analysis of Sphaerotilus natans subsp. sulfidivorans D-507.</title>
        <authorList>
            <person name="Fomenkov A."/>
            <person name="Gridneva E."/>
            <person name="Smolyakov D."/>
            <person name="Dubinina G."/>
            <person name="Vincze T."/>
            <person name="Grabovich M."/>
            <person name="Roberts R.J."/>
        </authorList>
    </citation>
    <scope>NUCLEOTIDE SEQUENCE [LARGE SCALE GENOMIC DNA]</scope>
    <source>
        <strain evidence="9 10">D-507</strain>
    </source>
</reference>
<evidence type="ECO:0000256" key="2">
    <source>
        <dbReference type="ARBA" id="ARBA00022452"/>
    </source>
</evidence>
<dbReference type="SUPFAM" id="SSF56954">
    <property type="entry name" value="Outer membrane efflux proteins (OEP)"/>
    <property type="match status" value="1"/>
</dbReference>
<reference evidence="8 11" key="2">
    <citation type="submission" date="2024-06" db="EMBL/GenBank/DDBJ databases">
        <title>Genomic Encyclopedia of Type Strains, Phase IV (KMG-IV): sequencing the most valuable type-strain genomes for metagenomic binning, comparative biology and taxonomic classification.</title>
        <authorList>
            <person name="Goeker M."/>
        </authorList>
    </citation>
    <scope>NUCLEOTIDE SEQUENCE [LARGE SCALE GENOMIC DNA]</scope>
    <source>
        <strain evidence="8 11">D-501</strain>
    </source>
</reference>
<dbReference type="OrthoDB" id="8683954at2"/>
<evidence type="ECO:0000313" key="9">
    <source>
        <dbReference type="EMBL" id="QEN01440.1"/>
    </source>
</evidence>
<keyword evidence="11" id="KW-1185">Reference proteome</keyword>
<comment type="subcellular location">
    <subcellularLocation>
        <location evidence="1">Cell outer membrane</location>
    </subcellularLocation>
</comment>
<evidence type="ECO:0000313" key="8">
    <source>
        <dbReference type="EMBL" id="MET3605276.1"/>
    </source>
</evidence>
<dbReference type="GO" id="GO:0015562">
    <property type="term" value="F:efflux transmembrane transporter activity"/>
    <property type="evidence" value="ECO:0007669"/>
    <property type="project" value="InterPro"/>
</dbReference>
<dbReference type="GO" id="GO:0015288">
    <property type="term" value="F:porin activity"/>
    <property type="evidence" value="ECO:0007669"/>
    <property type="project" value="TreeGrafter"/>
</dbReference>
<proteinExistence type="predicted"/>
<feature type="signal peptide" evidence="7">
    <location>
        <begin position="1"/>
        <end position="23"/>
    </location>
</feature>
<dbReference type="EMBL" id="CP035708">
    <property type="protein sequence ID" value="QEN01440.1"/>
    <property type="molecule type" value="Genomic_DNA"/>
</dbReference>
<keyword evidence="5" id="KW-0998">Cell outer membrane</keyword>
<evidence type="ECO:0000313" key="11">
    <source>
        <dbReference type="Proteomes" id="UP001549111"/>
    </source>
</evidence>
<evidence type="ECO:0000313" key="10">
    <source>
        <dbReference type="Proteomes" id="UP000323522"/>
    </source>
</evidence>
<protein>
    <submittedName>
        <fullName evidence="8">Adhesin transport system outer membrane protein</fullName>
    </submittedName>
    <submittedName>
        <fullName evidence="9">TolC family protein</fullName>
    </submittedName>
</protein>
<name>A0A5C1Q2Z2_9BURK</name>
<accession>A0A5C1Q2Z2</accession>
<evidence type="ECO:0000256" key="7">
    <source>
        <dbReference type="SAM" id="SignalP"/>
    </source>
</evidence>
<evidence type="ECO:0000256" key="1">
    <source>
        <dbReference type="ARBA" id="ARBA00004442"/>
    </source>
</evidence>
<evidence type="ECO:0000256" key="3">
    <source>
        <dbReference type="ARBA" id="ARBA00022692"/>
    </source>
</evidence>
<dbReference type="RefSeq" id="WP_149504126.1">
    <property type="nucleotide sequence ID" value="NZ_CP035708.1"/>
</dbReference>
<dbReference type="KEGG" id="snn:EWH46_12035"/>
<evidence type="ECO:0000256" key="4">
    <source>
        <dbReference type="ARBA" id="ARBA00023136"/>
    </source>
</evidence>
<organism evidence="9 10">
    <name type="scientific">Sphaerotilus sulfidivorans</name>
    <dbReference type="NCBI Taxonomy" id="639200"/>
    <lineage>
        <taxon>Bacteria</taxon>
        <taxon>Pseudomonadati</taxon>
        <taxon>Pseudomonadota</taxon>
        <taxon>Betaproteobacteria</taxon>
        <taxon>Burkholderiales</taxon>
        <taxon>Sphaerotilaceae</taxon>
        <taxon>Sphaerotilus</taxon>
    </lineage>
</organism>
<sequence>MKRPVLMSVVLAGLMLLVPGVQAQSSPSSVCDEDSEAASVTRPTVLRDARAVLAALADEAVRRSPEVAGQVAGSRAWRQDRLQVEAGGRPQLSLSGSGVWSGARGSGQTGSSLQHGLGLTLSAPLLDGGRRQAESAYYQGLSEAGALGAEAAREQVALEAVAAALERRRQRLQLQVWDRQVARMACLARQVGEIVALDRGRGSEGIQAGKSLRQAELSRTEVQTQLRQAELRLRSLAGDAAAEAAAELPSGPLAGFETLPPLAGLIETLPEAAELRQLQRQAEALDRQVEAVRAANAPQLAWQIGSSASRREGSSVTGWNAGLTLGLVLADAGAADAGVQAAIERVTAARMQREARLEERRRQLQVLHDAAQAALLRQQQIGQLLAQSDLLRRATREQWARLGRRSLFDLISAENDHAQLQIARAQAEHEHLMALLQMQAAGAGLRAWLAPFRAEPAPR</sequence>
<keyword evidence="2" id="KW-1134">Transmembrane beta strand</keyword>
<evidence type="ECO:0000256" key="5">
    <source>
        <dbReference type="ARBA" id="ARBA00023237"/>
    </source>
</evidence>
<keyword evidence="3" id="KW-0812">Transmembrane</keyword>
<keyword evidence="4" id="KW-0472">Membrane</keyword>
<dbReference type="PANTHER" id="PTHR30026:SF20">
    <property type="entry name" value="OUTER MEMBRANE PROTEIN TOLC"/>
    <property type="match status" value="1"/>
</dbReference>
<dbReference type="InterPro" id="IPR051906">
    <property type="entry name" value="TolC-like"/>
</dbReference>
<keyword evidence="7" id="KW-0732">Signal</keyword>
<evidence type="ECO:0000256" key="6">
    <source>
        <dbReference type="SAM" id="MobiDB-lite"/>
    </source>
</evidence>
<dbReference type="Proteomes" id="UP001549111">
    <property type="component" value="Unassembled WGS sequence"/>
</dbReference>
<dbReference type="GO" id="GO:1990281">
    <property type="term" value="C:efflux pump complex"/>
    <property type="evidence" value="ECO:0007669"/>
    <property type="project" value="TreeGrafter"/>
</dbReference>